<name>A0ACB9AQ79_9ASTR</name>
<dbReference type="Proteomes" id="UP001056120">
    <property type="component" value="Linkage Group LG24"/>
</dbReference>
<keyword evidence="2" id="KW-1185">Reference proteome</keyword>
<accession>A0ACB9AQ79</accession>
<reference evidence="2" key="1">
    <citation type="journal article" date="2022" name="Mol. Ecol. Resour.">
        <title>The genomes of chicory, endive, great burdock and yacon provide insights into Asteraceae palaeo-polyploidization history and plant inulin production.</title>
        <authorList>
            <person name="Fan W."/>
            <person name="Wang S."/>
            <person name="Wang H."/>
            <person name="Wang A."/>
            <person name="Jiang F."/>
            <person name="Liu H."/>
            <person name="Zhao H."/>
            <person name="Xu D."/>
            <person name="Zhang Y."/>
        </authorList>
    </citation>
    <scope>NUCLEOTIDE SEQUENCE [LARGE SCALE GENOMIC DNA]</scope>
    <source>
        <strain evidence="2">cv. Yunnan</strain>
    </source>
</reference>
<dbReference type="EMBL" id="CM042041">
    <property type="protein sequence ID" value="KAI3711804.1"/>
    <property type="molecule type" value="Genomic_DNA"/>
</dbReference>
<sequence length="150" mass="17114">MLEDHHKDFIKQTMLKHEDTFRRQVRELHRLYDVQRNLITTLRSETRQQIEFGPPAPLDINNDDLGLLPGFDISRYGDSSGIHDDQTGPNDVELTLSIGPSISTRRSQNCHHHTGGKATIKTGLANSGTLCNQDNKRPHWLFQDPSFNKT</sequence>
<evidence type="ECO:0000313" key="1">
    <source>
        <dbReference type="EMBL" id="KAI3711804.1"/>
    </source>
</evidence>
<reference evidence="1 2" key="2">
    <citation type="journal article" date="2022" name="Mol. Ecol. Resour.">
        <title>The genomes of chicory, endive, great burdock and yacon provide insights into Asteraceae paleo-polyploidization history and plant inulin production.</title>
        <authorList>
            <person name="Fan W."/>
            <person name="Wang S."/>
            <person name="Wang H."/>
            <person name="Wang A."/>
            <person name="Jiang F."/>
            <person name="Liu H."/>
            <person name="Zhao H."/>
            <person name="Xu D."/>
            <person name="Zhang Y."/>
        </authorList>
    </citation>
    <scope>NUCLEOTIDE SEQUENCE [LARGE SCALE GENOMIC DNA]</scope>
    <source>
        <strain evidence="2">cv. Yunnan</strain>
        <tissue evidence="1">Leaves</tissue>
    </source>
</reference>
<organism evidence="1 2">
    <name type="scientific">Smallanthus sonchifolius</name>
    <dbReference type="NCBI Taxonomy" id="185202"/>
    <lineage>
        <taxon>Eukaryota</taxon>
        <taxon>Viridiplantae</taxon>
        <taxon>Streptophyta</taxon>
        <taxon>Embryophyta</taxon>
        <taxon>Tracheophyta</taxon>
        <taxon>Spermatophyta</taxon>
        <taxon>Magnoliopsida</taxon>
        <taxon>eudicotyledons</taxon>
        <taxon>Gunneridae</taxon>
        <taxon>Pentapetalae</taxon>
        <taxon>asterids</taxon>
        <taxon>campanulids</taxon>
        <taxon>Asterales</taxon>
        <taxon>Asteraceae</taxon>
        <taxon>Asteroideae</taxon>
        <taxon>Heliantheae alliance</taxon>
        <taxon>Millerieae</taxon>
        <taxon>Smallanthus</taxon>
    </lineage>
</organism>
<comment type="caution">
    <text evidence="1">The sequence shown here is derived from an EMBL/GenBank/DDBJ whole genome shotgun (WGS) entry which is preliminary data.</text>
</comment>
<gene>
    <name evidence="1" type="ORF">L1987_70350</name>
</gene>
<protein>
    <submittedName>
        <fullName evidence="1">Uncharacterized protein</fullName>
    </submittedName>
</protein>
<proteinExistence type="predicted"/>
<evidence type="ECO:0000313" key="2">
    <source>
        <dbReference type="Proteomes" id="UP001056120"/>
    </source>
</evidence>